<evidence type="ECO:0000313" key="2">
    <source>
        <dbReference type="EMBL" id="CAD2213579.1"/>
    </source>
</evidence>
<feature type="region of interest" description="Disordered" evidence="1">
    <location>
        <begin position="1"/>
        <end position="43"/>
    </location>
</feature>
<proteinExistence type="predicted"/>
<accession>A0A7G2C1P2</accession>
<dbReference type="EMBL" id="LR877146">
    <property type="protein sequence ID" value="CAD2213579.1"/>
    <property type="molecule type" value="Genomic_DNA"/>
</dbReference>
<organism evidence="2 3">
    <name type="scientific">Angomonas deanei</name>
    <dbReference type="NCBI Taxonomy" id="59799"/>
    <lineage>
        <taxon>Eukaryota</taxon>
        <taxon>Discoba</taxon>
        <taxon>Euglenozoa</taxon>
        <taxon>Kinetoplastea</taxon>
        <taxon>Metakinetoplastina</taxon>
        <taxon>Trypanosomatida</taxon>
        <taxon>Trypanosomatidae</taxon>
        <taxon>Strigomonadinae</taxon>
        <taxon>Angomonas</taxon>
    </lineage>
</organism>
<gene>
    <name evidence="2" type="ORF">ADEAN_000102200</name>
</gene>
<feature type="compositionally biased region" description="Polar residues" evidence="1">
    <location>
        <begin position="10"/>
        <end position="23"/>
    </location>
</feature>
<keyword evidence="3" id="KW-1185">Reference proteome</keyword>
<feature type="compositionally biased region" description="Polar residues" evidence="1">
    <location>
        <begin position="282"/>
        <end position="292"/>
    </location>
</feature>
<name>A0A7G2C1P2_9TRYP</name>
<evidence type="ECO:0000313" key="3">
    <source>
        <dbReference type="Proteomes" id="UP000515908"/>
    </source>
</evidence>
<dbReference type="AlphaFoldDB" id="A0A7G2C1P2"/>
<protein>
    <submittedName>
        <fullName evidence="2">Uncharacterized protein</fullName>
    </submittedName>
</protein>
<feature type="region of interest" description="Disordered" evidence="1">
    <location>
        <begin position="255"/>
        <end position="293"/>
    </location>
</feature>
<evidence type="ECO:0000256" key="1">
    <source>
        <dbReference type="SAM" id="MobiDB-lite"/>
    </source>
</evidence>
<feature type="region of interest" description="Disordered" evidence="1">
    <location>
        <begin position="121"/>
        <end position="214"/>
    </location>
</feature>
<reference evidence="2 3" key="1">
    <citation type="submission" date="2020-08" db="EMBL/GenBank/DDBJ databases">
        <authorList>
            <person name="Newling K."/>
            <person name="Davey J."/>
            <person name="Forrester S."/>
        </authorList>
    </citation>
    <scope>NUCLEOTIDE SEQUENCE [LARGE SCALE GENOMIC DNA]</scope>
    <source>
        <strain evidence="3">Crithidia deanei Carvalho (ATCC PRA-265)</strain>
    </source>
</reference>
<dbReference type="Proteomes" id="UP000515908">
    <property type="component" value="Chromosome 02"/>
</dbReference>
<sequence>MKNRLKQATKRFTSGRDNATTTLPPIKRDSTGGNGNETKKGTFSYDNFKKNVNDYCGTVVKETQKLENNMRDINKNSGVHPLKRTAVPNPSQWEYVALFMSKVKRQKEQNKEIVAAERGVTVQSVDSDSDSPCEQLVDGDGNVILAPTPSVLGMKDSGAYTGSDSGSDSEDSSSGDGSSTECSSHENGEFSGSFDMDYYMNASDDETTSTKAEDQHQYYSVANRPQTTAPQGNEAFQKYTEYLRNEHKAHVQQAVGGYKSTPQPPPSGQPGYVSNRYGGQAGPTSYKPTKSNLPPPPTNVRGAVISFVPQHPVPCPQPDPRAPILAAAPKVESDMSHMITFRYRDIRTVDSPVRRR</sequence>
<dbReference type="VEuPathDB" id="TriTrypDB:ADEAN_000102200"/>